<dbReference type="STRING" id="108015.GA0061099_1001779"/>
<comment type="caution">
    <text evidence="1">The sequence shown here is derived from an EMBL/GenBank/DDBJ whole genome shotgun (WGS) entry which is preliminary data.</text>
</comment>
<reference evidence="1 2" key="1">
    <citation type="submission" date="2015-09" db="EMBL/GenBank/DDBJ databases">
        <title>Draft Genome Sequence of the Strain BR 3267 (Bradyrhizobium yuanmingense) recommended as inoculant for cowpea in Brazil.</title>
        <authorList>
            <person name="Simoes-Araujo J.L."/>
            <person name="Zilli J.E."/>
        </authorList>
    </citation>
    <scope>NUCLEOTIDE SEQUENCE [LARGE SCALE GENOMIC DNA]</scope>
    <source>
        <strain evidence="1 2">BR3267</strain>
    </source>
</reference>
<evidence type="ECO:0000313" key="2">
    <source>
        <dbReference type="Proteomes" id="UP000051380"/>
    </source>
</evidence>
<accession>A0A0R3CWN1</accession>
<name>A0A0R3CWN1_9BRAD</name>
<proteinExistence type="predicted"/>
<dbReference type="AlphaFoldDB" id="A0A0R3CWN1"/>
<organism evidence="1 2">
    <name type="scientific">Bradyrhizobium yuanmingense</name>
    <dbReference type="NCBI Taxonomy" id="108015"/>
    <lineage>
        <taxon>Bacteria</taxon>
        <taxon>Pseudomonadati</taxon>
        <taxon>Pseudomonadota</taxon>
        <taxon>Alphaproteobacteria</taxon>
        <taxon>Hyphomicrobiales</taxon>
        <taxon>Nitrobacteraceae</taxon>
        <taxon>Bradyrhizobium</taxon>
    </lineage>
</organism>
<dbReference type="Proteomes" id="UP000051380">
    <property type="component" value="Unassembled WGS sequence"/>
</dbReference>
<dbReference type="RefSeq" id="WP_057026975.1">
    <property type="nucleotide sequence ID" value="NZ_LJYF01000012.1"/>
</dbReference>
<dbReference type="EMBL" id="LJYF01000012">
    <property type="protein sequence ID" value="KRP99651.1"/>
    <property type="molecule type" value="Genomic_DNA"/>
</dbReference>
<sequence>MALIETHSLPVPAGAGRDSGFASEIKAFWKRFFVTAFNPYRPELHYMRGPGPAWRAKHGMDAPFRLKPATSERRSLSDF</sequence>
<protein>
    <submittedName>
        <fullName evidence="1">Uncharacterized protein</fullName>
    </submittedName>
</protein>
<evidence type="ECO:0000313" key="1">
    <source>
        <dbReference type="EMBL" id="KRP99651.1"/>
    </source>
</evidence>
<dbReference type="OrthoDB" id="8086182at2"/>
<gene>
    <name evidence="1" type="ORF">AOQ72_14280</name>
</gene>